<feature type="domain" description="DUF632" evidence="3">
    <location>
        <begin position="535"/>
        <end position="664"/>
    </location>
</feature>
<reference evidence="5 6" key="1">
    <citation type="submission" date="2023-10" db="EMBL/GenBank/DDBJ databases">
        <title>Chromosome-scale genome assembly provides insights into flower coloration mechanisms of Canna indica.</title>
        <authorList>
            <person name="Li C."/>
        </authorList>
    </citation>
    <scope>NUCLEOTIDE SEQUENCE [LARGE SCALE GENOMIC DNA]</scope>
    <source>
        <tissue evidence="5">Flower</tissue>
    </source>
</reference>
<dbReference type="EMBL" id="CP136895">
    <property type="protein sequence ID" value="WOL09738.1"/>
    <property type="molecule type" value="Genomic_DNA"/>
</dbReference>
<dbReference type="Pfam" id="PF04783">
    <property type="entry name" value="DUF630"/>
    <property type="match status" value="1"/>
</dbReference>
<protein>
    <recommendedName>
        <fullName evidence="7">Nitrate regulatory gene2 protein</fullName>
    </recommendedName>
</protein>
<dbReference type="Proteomes" id="UP001327560">
    <property type="component" value="Chromosome 6"/>
</dbReference>
<dbReference type="PANTHER" id="PTHR21450">
    <property type="entry name" value="PROTEIN ALTERED PHOSPHATE STARVATION RESPONSE 1"/>
    <property type="match status" value="1"/>
</dbReference>
<sequence>MGCSGSKVDEQKAVVLCRGRVDLLTAAIRHRHALAAAHSAYSDSLLSVSAALHRLLLLPTSSSSPVVPLPARPKTKPSPPTPPLVSSARYSHPSSHIEFVSVDSDEEDGSSFHSPSSCPGHHVDHYRIIPRGLPFGNIHYARSQPPGPSVAVEQRPPSYDRVQVSSFDPYAAYPSYGYEYADFPGYYGSMGRFFGPSSSLPAMPPPMTITTPGLGGSYSARAPPPPPSPPRTSTWDFLNPFDSYYNHYYNYTPSWSSREVRDEEGIPDLEEIDQEEVKEAYGNHKFAPFSSAAAREYSSTSTSTAREDGMSSAGDGSYCYNSRPAAASRRSTFEPEVVDRNVMASEFQRTQIGQRSAAAPRKTGNPSEVADAIKAQFQRASHCFREFTELLEVGSYEYHWKHSPPYEGDKVMGSRGLAWTLQKLYVWERKLYHEVRAEEKMRLLLRKSRKELNHLLERGAEDDKIASTRNLIKKLSTKIRIAIQVVGSISRKIDVLRDDELWPLLSELVLGYGSDLIMLMTVELVMGHSYQLNFLLVTMWNTTLECHQMQYQLIMEAKRLDLATSEGNFSGWHADETLQLEMEMHKWSCNFSSWINSQRNFAKALNGWLLLCLHHGPEATSDDSPRRMGVPPVFTICNCWSQAIESTSERVVLGSIQALAAALHRLWEQQLYEQNERVLTITERDRWLRVIEKKRRNMHKEVDSLNKKLAALAGQFGLPVYHQVFEGHTAESSSIQLGLEKIFEAMEEFSATSAKAYAELLKHCGEHT</sequence>
<proteinExistence type="predicted"/>
<evidence type="ECO:0000256" key="2">
    <source>
        <dbReference type="SAM" id="MobiDB-lite"/>
    </source>
</evidence>
<organism evidence="5 6">
    <name type="scientific">Canna indica</name>
    <name type="common">Indian-shot</name>
    <dbReference type="NCBI Taxonomy" id="4628"/>
    <lineage>
        <taxon>Eukaryota</taxon>
        <taxon>Viridiplantae</taxon>
        <taxon>Streptophyta</taxon>
        <taxon>Embryophyta</taxon>
        <taxon>Tracheophyta</taxon>
        <taxon>Spermatophyta</taxon>
        <taxon>Magnoliopsida</taxon>
        <taxon>Liliopsida</taxon>
        <taxon>Zingiberales</taxon>
        <taxon>Cannaceae</taxon>
        <taxon>Canna</taxon>
    </lineage>
</organism>
<feature type="compositionally biased region" description="Pro residues" evidence="2">
    <location>
        <begin position="67"/>
        <end position="83"/>
    </location>
</feature>
<feature type="coiled-coil region" evidence="1">
    <location>
        <begin position="688"/>
        <end position="715"/>
    </location>
</feature>
<dbReference type="InterPro" id="IPR006868">
    <property type="entry name" value="DUF630"/>
</dbReference>
<evidence type="ECO:0000256" key="1">
    <source>
        <dbReference type="SAM" id="Coils"/>
    </source>
</evidence>
<dbReference type="PANTHER" id="PTHR21450:SF41">
    <property type="entry name" value="RNA POLYMERASE SUBUNIT BETA, PUTATIVE (DUF630 AND DUF632)-RELATED"/>
    <property type="match status" value="1"/>
</dbReference>
<keyword evidence="1" id="KW-0175">Coiled coil</keyword>
<keyword evidence="6" id="KW-1185">Reference proteome</keyword>
<dbReference type="Pfam" id="PF04782">
    <property type="entry name" value="DUF632"/>
    <property type="match status" value="2"/>
</dbReference>
<evidence type="ECO:0000259" key="3">
    <source>
        <dbReference type="Pfam" id="PF04782"/>
    </source>
</evidence>
<feature type="domain" description="DUF630" evidence="4">
    <location>
        <begin position="1"/>
        <end position="54"/>
    </location>
</feature>
<dbReference type="AlphaFoldDB" id="A0AAQ3KIY9"/>
<feature type="region of interest" description="Disordered" evidence="2">
    <location>
        <begin position="65"/>
        <end position="90"/>
    </location>
</feature>
<evidence type="ECO:0000313" key="5">
    <source>
        <dbReference type="EMBL" id="WOL09738.1"/>
    </source>
</evidence>
<feature type="region of interest" description="Disordered" evidence="2">
    <location>
        <begin position="212"/>
        <end position="231"/>
    </location>
</feature>
<name>A0AAQ3KIY9_9LILI</name>
<accession>A0AAQ3KIY9</accession>
<evidence type="ECO:0008006" key="7">
    <source>
        <dbReference type="Google" id="ProtNLM"/>
    </source>
</evidence>
<dbReference type="InterPro" id="IPR006867">
    <property type="entry name" value="DUF632"/>
</dbReference>
<feature type="domain" description="DUF632" evidence="3">
    <location>
        <begin position="408"/>
        <end position="511"/>
    </location>
</feature>
<evidence type="ECO:0000259" key="4">
    <source>
        <dbReference type="Pfam" id="PF04783"/>
    </source>
</evidence>
<gene>
    <name evidence="5" type="ORF">Cni_G18491</name>
</gene>
<evidence type="ECO:0000313" key="6">
    <source>
        <dbReference type="Proteomes" id="UP001327560"/>
    </source>
</evidence>